<feature type="signal peptide" evidence="2">
    <location>
        <begin position="1"/>
        <end position="23"/>
    </location>
</feature>
<dbReference type="EMBL" id="KK198760">
    <property type="protein sequence ID" value="KCW60815.1"/>
    <property type="molecule type" value="Genomic_DNA"/>
</dbReference>
<name>A0A059B583_EUCGR</name>
<evidence type="ECO:0000256" key="1">
    <source>
        <dbReference type="SAM" id="MobiDB-lite"/>
    </source>
</evidence>
<feature type="chain" id="PRO_5001573081" description="Secreted protein" evidence="2">
    <location>
        <begin position="24"/>
        <end position="197"/>
    </location>
</feature>
<dbReference type="AlphaFoldDB" id="A0A059B583"/>
<dbReference type="InParanoid" id="A0A059B583"/>
<evidence type="ECO:0008006" key="4">
    <source>
        <dbReference type="Google" id="ProtNLM"/>
    </source>
</evidence>
<keyword evidence="2" id="KW-0732">Signal</keyword>
<organism evidence="3">
    <name type="scientific">Eucalyptus grandis</name>
    <name type="common">Flooded gum</name>
    <dbReference type="NCBI Taxonomy" id="71139"/>
    <lineage>
        <taxon>Eukaryota</taxon>
        <taxon>Viridiplantae</taxon>
        <taxon>Streptophyta</taxon>
        <taxon>Embryophyta</taxon>
        <taxon>Tracheophyta</taxon>
        <taxon>Spermatophyta</taxon>
        <taxon>Magnoliopsida</taxon>
        <taxon>eudicotyledons</taxon>
        <taxon>Gunneridae</taxon>
        <taxon>Pentapetalae</taxon>
        <taxon>rosids</taxon>
        <taxon>malvids</taxon>
        <taxon>Myrtales</taxon>
        <taxon>Myrtaceae</taxon>
        <taxon>Myrtoideae</taxon>
        <taxon>Eucalypteae</taxon>
        <taxon>Eucalyptus</taxon>
    </lineage>
</organism>
<feature type="region of interest" description="Disordered" evidence="1">
    <location>
        <begin position="175"/>
        <end position="197"/>
    </location>
</feature>
<sequence>MLADLVLSSPFFILFTCFSPLRAAACFFSSFAAASAIEFEEDDVEEEEDDGDSEELERCFFNLSSSFHKTVHLGGLGDGSSSKNQFALLCSLLSLASSRPSSSPSSLEPRLILFSLSDCCICQKGSSFPSQKSSSAEGMESMLTKSAENEILGLEGASLPRGVGWPFSTDTIAVGERKRERERERERLASDDDVVRD</sequence>
<reference evidence="3" key="1">
    <citation type="submission" date="2013-07" db="EMBL/GenBank/DDBJ databases">
        <title>The genome of Eucalyptus grandis.</title>
        <authorList>
            <person name="Schmutz J."/>
            <person name="Hayes R."/>
            <person name="Myburg A."/>
            <person name="Tuskan G."/>
            <person name="Grattapaglia D."/>
            <person name="Rokhsar D.S."/>
        </authorList>
    </citation>
    <scope>NUCLEOTIDE SEQUENCE</scope>
    <source>
        <tissue evidence="3">Leaf extractions</tissue>
    </source>
</reference>
<evidence type="ECO:0000256" key="2">
    <source>
        <dbReference type="SAM" id="SignalP"/>
    </source>
</evidence>
<protein>
    <recommendedName>
        <fullName evidence="4">Secreted protein</fullName>
    </recommendedName>
</protein>
<proteinExistence type="predicted"/>
<accession>A0A059B583</accession>
<gene>
    <name evidence="3" type="ORF">EUGRSUZ_H03551</name>
</gene>
<dbReference type="Gramene" id="KCW60815">
    <property type="protein sequence ID" value="KCW60815"/>
    <property type="gene ID" value="EUGRSUZ_H03551"/>
</dbReference>
<evidence type="ECO:0000313" key="3">
    <source>
        <dbReference type="EMBL" id="KCW60815.1"/>
    </source>
</evidence>
<dbReference type="OMA" id="LERCFFN"/>